<accession>A0A4Q0NPI0</accession>
<evidence type="ECO:0000313" key="3">
    <source>
        <dbReference type="Proteomes" id="UP000289859"/>
    </source>
</evidence>
<dbReference type="AlphaFoldDB" id="A0A4Q0NPI0"/>
<evidence type="ECO:0000256" key="1">
    <source>
        <dbReference type="SAM" id="Phobius"/>
    </source>
</evidence>
<dbReference type="Proteomes" id="UP000289859">
    <property type="component" value="Unassembled WGS sequence"/>
</dbReference>
<dbReference type="EMBL" id="QOVK01000031">
    <property type="protein sequence ID" value="RXG12234.1"/>
    <property type="molecule type" value="Genomic_DNA"/>
</dbReference>
<reference evidence="2 3" key="1">
    <citation type="submission" date="2018-07" db="EMBL/GenBank/DDBJ databases">
        <title>Leeuwenhoekiella genomics.</title>
        <authorList>
            <person name="Tahon G."/>
            <person name="Willems A."/>
        </authorList>
    </citation>
    <scope>NUCLEOTIDE SEQUENCE [LARGE SCALE GENOMIC DNA]</scope>
    <source>
        <strain evidence="2 3">LMG 29608</strain>
    </source>
</reference>
<keyword evidence="1" id="KW-0812">Transmembrane</keyword>
<protein>
    <submittedName>
        <fullName evidence="2">Exosortase F-associated protein</fullName>
    </submittedName>
</protein>
<dbReference type="InterPro" id="IPR026414">
    <property type="entry name" value="ExosoTase_F-assoc_memb"/>
</dbReference>
<keyword evidence="1" id="KW-1133">Transmembrane helix</keyword>
<feature type="transmembrane region" description="Helical" evidence="1">
    <location>
        <begin position="87"/>
        <end position="106"/>
    </location>
</feature>
<dbReference type="RefSeq" id="WP_164918347.1">
    <property type="nucleotide sequence ID" value="NZ_JBHUOO010000039.1"/>
</dbReference>
<organism evidence="2 3">
    <name type="scientific">Leeuwenhoekiella polynyae</name>
    <dbReference type="NCBI Taxonomy" id="1550906"/>
    <lineage>
        <taxon>Bacteria</taxon>
        <taxon>Pseudomonadati</taxon>
        <taxon>Bacteroidota</taxon>
        <taxon>Flavobacteriia</taxon>
        <taxon>Flavobacteriales</taxon>
        <taxon>Flavobacteriaceae</taxon>
        <taxon>Leeuwenhoekiella</taxon>
    </lineage>
</organism>
<name>A0A4Q0NPI0_9FLAO</name>
<sequence length="145" mass="16955">MKKTLNIVLIILLLAGLIGVRFWQEQLFYDPLLVFFEGIYLNAEKLTEINFSKLLISISARFWLNSVLSLSVLFQLFRKSGIVKISFLVYLVVFILLLVGFALVVLNYTSECSLLLFYIRRFLIQPILLLILVPAFYYHRIRSEK</sequence>
<dbReference type="NCBIfam" id="TIGR04127">
    <property type="entry name" value="flavo_near_exo"/>
    <property type="match status" value="1"/>
</dbReference>
<feature type="transmembrane region" description="Helical" evidence="1">
    <location>
        <begin position="54"/>
        <end position="75"/>
    </location>
</feature>
<gene>
    <name evidence="2" type="ORF">DSM02_3935</name>
</gene>
<evidence type="ECO:0000313" key="2">
    <source>
        <dbReference type="EMBL" id="RXG12234.1"/>
    </source>
</evidence>
<keyword evidence="1" id="KW-0472">Membrane</keyword>
<feature type="transmembrane region" description="Helical" evidence="1">
    <location>
        <begin position="118"/>
        <end position="138"/>
    </location>
</feature>
<comment type="caution">
    <text evidence="2">The sequence shown here is derived from an EMBL/GenBank/DDBJ whole genome shotgun (WGS) entry which is preliminary data.</text>
</comment>
<proteinExistence type="predicted"/>
<keyword evidence="3" id="KW-1185">Reference proteome</keyword>